<reference evidence="1" key="1">
    <citation type="submission" date="2018-05" db="EMBL/GenBank/DDBJ databases">
        <authorList>
            <person name="Lanie J.A."/>
            <person name="Ng W.-L."/>
            <person name="Kazmierczak K.M."/>
            <person name="Andrzejewski T.M."/>
            <person name="Davidsen T.M."/>
            <person name="Wayne K.J."/>
            <person name="Tettelin H."/>
            <person name="Glass J.I."/>
            <person name="Rusch D."/>
            <person name="Podicherti R."/>
            <person name="Tsui H.-C.T."/>
            <person name="Winkler M.E."/>
        </authorList>
    </citation>
    <scope>NUCLEOTIDE SEQUENCE</scope>
</reference>
<dbReference type="AlphaFoldDB" id="A0A382L064"/>
<accession>A0A382L064</accession>
<name>A0A382L064_9ZZZZ</name>
<evidence type="ECO:0000313" key="1">
    <source>
        <dbReference type="EMBL" id="SVC29153.1"/>
    </source>
</evidence>
<organism evidence="1">
    <name type="scientific">marine metagenome</name>
    <dbReference type="NCBI Taxonomy" id="408172"/>
    <lineage>
        <taxon>unclassified sequences</taxon>
        <taxon>metagenomes</taxon>
        <taxon>ecological metagenomes</taxon>
    </lineage>
</organism>
<protein>
    <submittedName>
        <fullName evidence="1">Uncharacterized protein</fullName>
    </submittedName>
</protein>
<gene>
    <name evidence="1" type="ORF">METZ01_LOCUS282007</name>
</gene>
<dbReference type="EMBL" id="UINC01083444">
    <property type="protein sequence ID" value="SVC29153.1"/>
    <property type="molecule type" value="Genomic_DNA"/>
</dbReference>
<sequence>MISKEEELNKIVDKLCEGKDPEYKIFIKRMILSMSEGDKWEKLSELNMLTEKIKNIKS</sequence>
<proteinExistence type="predicted"/>